<evidence type="ECO:0000313" key="1">
    <source>
        <dbReference type="EMBL" id="EHQ35990.1"/>
    </source>
</evidence>
<sequence length="105" mass="12458">MHNKFRILKATNFLSGIGCYDTRLILIEWLNDDETIHEYSCSYQTRPNDAIFWSHNTSSLKEAELTMRNILKRDINIWKNTKVHKLNNNTIYTFDENHKIIPASE</sequence>
<gene>
    <name evidence="1" type="ORF">Metlim_1890</name>
</gene>
<dbReference type="InParanoid" id="H1YYK7"/>
<dbReference type="HOGENOM" id="CLU_2230394_0_0_2"/>
<dbReference type="AlphaFoldDB" id="H1YYK7"/>
<name>H1YYK7_9EURY</name>
<evidence type="ECO:0000313" key="2">
    <source>
        <dbReference type="Proteomes" id="UP000005741"/>
    </source>
</evidence>
<reference evidence="1 2" key="1">
    <citation type="submission" date="2011-10" db="EMBL/GenBank/DDBJ databases">
        <title>The Improved High-Quality Draft genome of Methanoplanus limicola DSM 2279.</title>
        <authorList>
            <consortium name="US DOE Joint Genome Institute (JGI-PGF)"/>
            <person name="Lucas S."/>
            <person name="Copeland A."/>
            <person name="Lapidus A."/>
            <person name="Glavina del Rio T."/>
            <person name="Dalin E."/>
            <person name="Tice H."/>
            <person name="Bruce D."/>
            <person name="Goodwin L."/>
            <person name="Pitluck S."/>
            <person name="Peters L."/>
            <person name="Mikhailova N."/>
            <person name="Lu M."/>
            <person name="Kyrpides N."/>
            <person name="Mavromatis K."/>
            <person name="Ivanova N."/>
            <person name="Markowitz V."/>
            <person name="Cheng J.-F."/>
            <person name="Hugenholtz P."/>
            <person name="Woyke T."/>
            <person name="Wu D."/>
            <person name="Wirth R."/>
            <person name="Brambilla E.-M."/>
            <person name="Klenk H.-P."/>
            <person name="Eisen J.A."/>
        </authorList>
    </citation>
    <scope>NUCLEOTIDE SEQUENCE [LARGE SCALE GENOMIC DNA]</scope>
    <source>
        <strain evidence="1 2">DSM 2279</strain>
    </source>
</reference>
<keyword evidence="2" id="KW-1185">Reference proteome</keyword>
<dbReference type="Proteomes" id="UP000005741">
    <property type="component" value="Chromosome"/>
</dbReference>
<accession>H1YYK7</accession>
<dbReference type="RefSeq" id="WP_004078072.1">
    <property type="nucleotide sequence ID" value="NZ_CM001436.1"/>
</dbReference>
<proteinExistence type="predicted"/>
<dbReference type="EMBL" id="CM001436">
    <property type="protein sequence ID" value="EHQ35990.1"/>
    <property type="molecule type" value="Genomic_DNA"/>
</dbReference>
<protein>
    <submittedName>
        <fullName evidence="1">Uncharacterized protein</fullName>
    </submittedName>
</protein>
<organism evidence="1 2">
    <name type="scientific">Methanoplanus limicola DSM 2279</name>
    <dbReference type="NCBI Taxonomy" id="937775"/>
    <lineage>
        <taxon>Archaea</taxon>
        <taxon>Methanobacteriati</taxon>
        <taxon>Methanobacteriota</taxon>
        <taxon>Stenosarchaea group</taxon>
        <taxon>Methanomicrobia</taxon>
        <taxon>Methanomicrobiales</taxon>
        <taxon>Methanomicrobiaceae</taxon>
        <taxon>Methanoplanus</taxon>
    </lineage>
</organism>